<accession>A0A1R2CSE4</accession>
<comment type="caution">
    <text evidence="1">The sequence shown here is derived from an EMBL/GenBank/DDBJ whole genome shotgun (WGS) entry which is preliminary data.</text>
</comment>
<evidence type="ECO:0000313" key="2">
    <source>
        <dbReference type="Proteomes" id="UP000187209"/>
    </source>
</evidence>
<dbReference type="SUPFAM" id="SSF117281">
    <property type="entry name" value="Kelch motif"/>
    <property type="match status" value="1"/>
</dbReference>
<protein>
    <submittedName>
        <fullName evidence="1">Uncharacterized protein</fullName>
    </submittedName>
</protein>
<keyword evidence="2" id="KW-1185">Reference proteome</keyword>
<gene>
    <name evidence="1" type="ORF">SteCoe_5360</name>
</gene>
<name>A0A1R2CSE4_9CILI</name>
<dbReference type="Pfam" id="PF01344">
    <property type="entry name" value="Kelch_1"/>
    <property type="match status" value="1"/>
</dbReference>
<evidence type="ECO:0000313" key="1">
    <source>
        <dbReference type="EMBL" id="OMJ91936.1"/>
    </source>
</evidence>
<dbReference type="Gene3D" id="2.120.10.80">
    <property type="entry name" value="Kelch-type beta propeller"/>
    <property type="match status" value="1"/>
</dbReference>
<dbReference type="InterPro" id="IPR006652">
    <property type="entry name" value="Kelch_1"/>
</dbReference>
<dbReference type="EMBL" id="MPUH01000071">
    <property type="protein sequence ID" value="OMJ91936.1"/>
    <property type="molecule type" value="Genomic_DNA"/>
</dbReference>
<dbReference type="Proteomes" id="UP000187209">
    <property type="component" value="Unassembled WGS sequence"/>
</dbReference>
<proteinExistence type="predicted"/>
<sequence>MNQCLCNKNTWYACSCFASVNSNVNLAITKSLTNSQTFELMEYINKDYLELNTEQRSIPNKINENIQKIKRYVNNKIKQDFTTVSQDINLACEENADFEKEMHKKFNVYQLAKERINLVKILLMEKELKYEKVLEAVNIITEVIKRMEEQRCAIENTIFARRSMKIRGTFTGGFEYEDKDNQDFRNSFFSPNARNKVDEQALKNRSKIPFRSFRSGNEFKETDFEERGSETLRKSSFVRHDIPEHFNRNTLLNEQFSRLSLSPKNLKTNIAVYNSYVITVVDKKIVSFNINLNKFEDKIQSDLLFYDRSSFVQAKPGEFFYLENFSDPKTNLNNFYLININTGSIIVHQSPRILKFNVGCLGYCENKVYVFGGCNKSNQPLDDSECFSIDTGTWTSIKSLPIPIAWASIVTQGKLIFICSLSSSRIIVYDTVQNCYYYDTHEKALHLDELNRAYVAFIFGFNDKVICSMGGKLYKGPYLWEQITINPNLEAARLMPRTWTQQGNFTYLTLDNKKIYKFNEETKSLIAFADFSTKKTANDFESPQKK</sequence>
<dbReference type="AlphaFoldDB" id="A0A1R2CSE4"/>
<reference evidence="1 2" key="1">
    <citation type="submission" date="2016-11" db="EMBL/GenBank/DDBJ databases">
        <title>The macronuclear genome of Stentor coeruleus: a giant cell with tiny introns.</title>
        <authorList>
            <person name="Slabodnick M."/>
            <person name="Ruby J.G."/>
            <person name="Reiff S.B."/>
            <person name="Swart E.C."/>
            <person name="Gosai S."/>
            <person name="Prabakaran S."/>
            <person name="Witkowska E."/>
            <person name="Larue G.E."/>
            <person name="Fisher S."/>
            <person name="Freeman R.M."/>
            <person name="Gunawardena J."/>
            <person name="Chu W."/>
            <person name="Stover N.A."/>
            <person name="Gregory B.D."/>
            <person name="Nowacki M."/>
            <person name="Derisi J."/>
            <person name="Roy S.W."/>
            <person name="Marshall W.F."/>
            <person name="Sood P."/>
        </authorList>
    </citation>
    <scope>NUCLEOTIDE SEQUENCE [LARGE SCALE GENOMIC DNA]</scope>
    <source>
        <strain evidence="1">WM001</strain>
    </source>
</reference>
<dbReference type="SMART" id="SM00612">
    <property type="entry name" value="Kelch"/>
    <property type="match status" value="1"/>
</dbReference>
<dbReference type="InterPro" id="IPR015915">
    <property type="entry name" value="Kelch-typ_b-propeller"/>
</dbReference>
<organism evidence="1 2">
    <name type="scientific">Stentor coeruleus</name>
    <dbReference type="NCBI Taxonomy" id="5963"/>
    <lineage>
        <taxon>Eukaryota</taxon>
        <taxon>Sar</taxon>
        <taxon>Alveolata</taxon>
        <taxon>Ciliophora</taxon>
        <taxon>Postciliodesmatophora</taxon>
        <taxon>Heterotrichea</taxon>
        <taxon>Heterotrichida</taxon>
        <taxon>Stentoridae</taxon>
        <taxon>Stentor</taxon>
    </lineage>
</organism>